<dbReference type="STRING" id="146891.A9601_16111"/>
<dbReference type="InterPro" id="IPR038731">
    <property type="entry name" value="RgtA/B/C-like"/>
</dbReference>
<dbReference type="eggNOG" id="COG1807">
    <property type="taxonomic scope" value="Bacteria"/>
</dbReference>
<evidence type="ECO:0000259" key="9">
    <source>
        <dbReference type="Pfam" id="PF13231"/>
    </source>
</evidence>
<evidence type="ECO:0000256" key="1">
    <source>
        <dbReference type="ARBA" id="ARBA00004651"/>
    </source>
</evidence>
<proteinExistence type="predicted"/>
<accession>A2BSY3</accession>
<dbReference type="HOGENOM" id="CLU_038252_0_0_3"/>
<evidence type="ECO:0000256" key="4">
    <source>
        <dbReference type="ARBA" id="ARBA00022679"/>
    </source>
</evidence>
<keyword evidence="2" id="KW-1003">Cell membrane</keyword>
<dbReference type="EMBL" id="CP000551">
    <property type="protein sequence ID" value="ABM70894.1"/>
    <property type="molecule type" value="Genomic_DNA"/>
</dbReference>
<feature type="transmembrane region" description="Helical" evidence="8">
    <location>
        <begin position="384"/>
        <end position="408"/>
    </location>
</feature>
<keyword evidence="3" id="KW-0328">Glycosyltransferase</keyword>
<evidence type="ECO:0000256" key="3">
    <source>
        <dbReference type="ARBA" id="ARBA00022676"/>
    </source>
</evidence>
<gene>
    <name evidence="10" type="ordered locus">A9601_16111</name>
</gene>
<dbReference type="GO" id="GO:0009103">
    <property type="term" value="P:lipopolysaccharide biosynthetic process"/>
    <property type="evidence" value="ECO:0007669"/>
    <property type="project" value="UniProtKB-ARBA"/>
</dbReference>
<dbReference type="PANTHER" id="PTHR33908:SF11">
    <property type="entry name" value="MEMBRANE PROTEIN"/>
    <property type="match status" value="1"/>
</dbReference>
<feature type="transmembrane region" description="Helical" evidence="8">
    <location>
        <begin position="117"/>
        <end position="136"/>
    </location>
</feature>
<feature type="transmembrane region" description="Helical" evidence="8">
    <location>
        <begin position="352"/>
        <end position="378"/>
    </location>
</feature>
<dbReference type="GO" id="GO:0016763">
    <property type="term" value="F:pentosyltransferase activity"/>
    <property type="evidence" value="ECO:0007669"/>
    <property type="project" value="TreeGrafter"/>
</dbReference>
<dbReference type="PANTHER" id="PTHR33908">
    <property type="entry name" value="MANNOSYLTRANSFERASE YKCB-RELATED"/>
    <property type="match status" value="1"/>
</dbReference>
<feature type="transmembrane region" description="Helical" evidence="8">
    <location>
        <begin position="145"/>
        <end position="164"/>
    </location>
</feature>
<feature type="transmembrane region" description="Helical" evidence="8">
    <location>
        <begin position="420"/>
        <end position="440"/>
    </location>
</feature>
<feature type="transmembrane region" description="Helical" evidence="8">
    <location>
        <begin position="272"/>
        <end position="291"/>
    </location>
</feature>
<keyword evidence="5 8" id="KW-0812">Transmembrane</keyword>
<evidence type="ECO:0000256" key="7">
    <source>
        <dbReference type="ARBA" id="ARBA00023136"/>
    </source>
</evidence>
<evidence type="ECO:0000256" key="8">
    <source>
        <dbReference type="SAM" id="Phobius"/>
    </source>
</evidence>
<evidence type="ECO:0000313" key="11">
    <source>
        <dbReference type="Proteomes" id="UP000002590"/>
    </source>
</evidence>
<feature type="transmembrane region" description="Helical" evidence="8">
    <location>
        <begin position="298"/>
        <end position="317"/>
    </location>
</feature>
<evidence type="ECO:0000256" key="6">
    <source>
        <dbReference type="ARBA" id="ARBA00022989"/>
    </source>
</evidence>
<dbReference type="AlphaFoldDB" id="A2BSY3"/>
<evidence type="ECO:0000313" key="10">
    <source>
        <dbReference type="EMBL" id="ABM70894.1"/>
    </source>
</evidence>
<reference evidence="10 11" key="1">
    <citation type="journal article" date="2007" name="PLoS Genet.">
        <title>Patterns and implications of gene gain and loss in the evolution of Prochlorococcus.</title>
        <authorList>
            <person name="Kettler G.C."/>
            <person name="Martiny A.C."/>
            <person name="Huang K."/>
            <person name="Zucker J."/>
            <person name="Coleman M.L."/>
            <person name="Rodrigue S."/>
            <person name="Chen F."/>
            <person name="Lapidus A."/>
            <person name="Ferriera S."/>
            <person name="Johnson J."/>
            <person name="Steglich C."/>
            <person name="Church G.M."/>
            <person name="Richardson P."/>
            <person name="Chisholm S.W."/>
        </authorList>
    </citation>
    <scope>NUCLEOTIDE SEQUENCE [LARGE SCALE GENOMIC DNA]</scope>
    <source>
        <strain evidence="10 11">AS9601</strain>
    </source>
</reference>
<dbReference type="KEGG" id="pmb:A9601_16111"/>
<keyword evidence="7 8" id="KW-0472">Membrane</keyword>
<keyword evidence="4" id="KW-0808">Transferase</keyword>
<feature type="transmembrane region" description="Helical" evidence="8">
    <location>
        <begin position="216"/>
        <end position="234"/>
    </location>
</feature>
<dbReference type="RefSeq" id="WP_011819025.1">
    <property type="nucleotide sequence ID" value="NC_008816.1"/>
</dbReference>
<name>A2BSY3_PROMS</name>
<comment type="subcellular location">
    <subcellularLocation>
        <location evidence="1">Cell membrane</location>
        <topology evidence="1">Multi-pass membrane protein</topology>
    </subcellularLocation>
</comment>
<keyword evidence="6 8" id="KW-1133">Transmembrane helix</keyword>
<sequence>MMNLKEENLVINKRLIFFLISILLLVSFCSIFFIENHSLVAHDESLYANRAKLIIDSNNWFTPFEKAHHKTIGSYWLIALSFKMFGISEFSARLPSYIFSILSSFVLFKIIKDISTLEIGLISIFTLSSSFLWFSYGKYCSPDTLYIFLNLLGILFLLKTSNSLKEKNKNKFLFLSGFFLSLPFFVRSYLQLLPLVSIFPLIYFKIKKLRYRNTRYLIIGFFVGLIPLIIFYYISYRTYGVDSLIRPYMLLKAKTLTENNILEGFLFYPRNLILLSTPFFIFLINGTRYILKNKSREIQILLVFTPFINIVLLMFTASKYSHYGLFTIPLLASNASFGIYESFKKKSYESKLILRIFGGLMLIISSLIFFISILNFHLKIFNQFYLIEGFIISFLSLISLILSLNLIYKTNSKSININNILSIFFIQIFILNTLFINGTIGNPNTEIKDFIYQPDIKKIINNNQIFIIGELDNKNLNLLKFYLPQARIIKKEQIPKIEPIYGIINNKDMKKLNNSIRTEFINLKEFKDINLIKIN</sequence>
<feature type="domain" description="Glycosyltransferase RgtA/B/C/D-like" evidence="9">
    <location>
        <begin position="70"/>
        <end position="228"/>
    </location>
</feature>
<feature type="transmembrane region" description="Helical" evidence="8">
    <location>
        <begin position="15"/>
        <end position="34"/>
    </location>
</feature>
<feature type="transmembrane region" description="Helical" evidence="8">
    <location>
        <begin position="323"/>
        <end position="340"/>
    </location>
</feature>
<feature type="transmembrane region" description="Helical" evidence="8">
    <location>
        <begin position="184"/>
        <end position="204"/>
    </location>
</feature>
<dbReference type="Pfam" id="PF13231">
    <property type="entry name" value="PMT_2"/>
    <property type="match status" value="1"/>
</dbReference>
<organism evidence="10 11">
    <name type="scientific">Prochlorococcus marinus (strain AS9601)</name>
    <dbReference type="NCBI Taxonomy" id="146891"/>
    <lineage>
        <taxon>Bacteria</taxon>
        <taxon>Bacillati</taxon>
        <taxon>Cyanobacteriota</taxon>
        <taxon>Cyanophyceae</taxon>
        <taxon>Synechococcales</taxon>
        <taxon>Prochlorococcaceae</taxon>
        <taxon>Prochlorococcus</taxon>
    </lineage>
</organism>
<dbReference type="Proteomes" id="UP000002590">
    <property type="component" value="Chromosome"/>
</dbReference>
<dbReference type="InterPro" id="IPR050297">
    <property type="entry name" value="LipidA_mod_glycosyltrf_83"/>
</dbReference>
<protein>
    <recommendedName>
        <fullName evidence="9">Glycosyltransferase RgtA/B/C/D-like domain-containing protein</fullName>
    </recommendedName>
</protein>
<evidence type="ECO:0000256" key="2">
    <source>
        <dbReference type="ARBA" id="ARBA00022475"/>
    </source>
</evidence>
<evidence type="ECO:0000256" key="5">
    <source>
        <dbReference type="ARBA" id="ARBA00022692"/>
    </source>
</evidence>
<dbReference type="GO" id="GO:0005886">
    <property type="term" value="C:plasma membrane"/>
    <property type="evidence" value="ECO:0007669"/>
    <property type="project" value="UniProtKB-SubCell"/>
</dbReference>